<proteinExistence type="predicted"/>
<reference evidence="2" key="1">
    <citation type="submission" date="2016-10" db="EMBL/GenBank/DDBJ databases">
        <authorList>
            <person name="Varghese N."/>
            <person name="Submissions S."/>
        </authorList>
    </citation>
    <scope>NUCLEOTIDE SEQUENCE [LARGE SCALE GENOMIC DNA]</scope>
    <source>
        <strain evidence="2">CGMCC 1.10218</strain>
    </source>
</reference>
<dbReference type="AlphaFoldDB" id="A0A1H6VN22"/>
<accession>A0A1H6VN22</accession>
<evidence type="ECO:0000313" key="1">
    <source>
        <dbReference type="EMBL" id="SEJ01495.1"/>
    </source>
</evidence>
<name>A0A1H6VN22_9DEIO</name>
<sequence length="256" mass="26998">MPVSRPHQTPPVLKRLALAGLLTLSVGVGGAAPALPSPPPAKGGSELPLSLPARVAALLPQSGELGQLMRLGSRITTVDLQRAVTDAGGNAAALRSVMTAVAKGQVPTYDARLNISRETFGRYIAFQPVLEGTGKVMRLTVNQDPRRVTLGAMPGAASILRGLSFDLKTGELQVPEGFIFKPAAISAVTAKDRSIDIRGGVQWNLNGYDPITQNGIYGQLSLYQVGSGQALLTFERMNMVRGIPGQKSSVMLSYAR</sequence>
<keyword evidence="2" id="KW-1185">Reference proteome</keyword>
<evidence type="ECO:0000313" key="2">
    <source>
        <dbReference type="Proteomes" id="UP000199223"/>
    </source>
</evidence>
<dbReference type="STRING" id="856736.SAMN04488058_103102"/>
<protein>
    <submittedName>
        <fullName evidence="1">Uncharacterized protein</fullName>
    </submittedName>
</protein>
<gene>
    <name evidence="1" type="ORF">SAMN04488058_103102</name>
</gene>
<dbReference type="RefSeq" id="WP_245745238.1">
    <property type="nucleotide sequence ID" value="NZ_FNZA01000003.1"/>
</dbReference>
<dbReference type="EMBL" id="FNZA01000003">
    <property type="protein sequence ID" value="SEJ01495.1"/>
    <property type="molecule type" value="Genomic_DNA"/>
</dbReference>
<organism evidence="1 2">
    <name type="scientific">Deinococcus reticulitermitis</name>
    <dbReference type="NCBI Taxonomy" id="856736"/>
    <lineage>
        <taxon>Bacteria</taxon>
        <taxon>Thermotogati</taxon>
        <taxon>Deinococcota</taxon>
        <taxon>Deinococci</taxon>
        <taxon>Deinococcales</taxon>
        <taxon>Deinococcaceae</taxon>
        <taxon>Deinococcus</taxon>
    </lineage>
</organism>
<dbReference type="Proteomes" id="UP000199223">
    <property type="component" value="Unassembled WGS sequence"/>
</dbReference>